<proteinExistence type="predicted"/>
<keyword evidence="2" id="KW-1185">Reference proteome</keyword>
<dbReference type="PATRIC" id="fig|797515.3.peg.158"/>
<dbReference type="HOGENOM" id="CLU_2862189_0_0_9"/>
<dbReference type="Proteomes" id="UP000004625">
    <property type="component" value="Unassembled WGS sequence"/>
</dbReference>
<accession>G9ZKC6</accession>
<gene>
    <name evidence="1" type="ORF">HMPREF9103_00175</name>
</gene>
<evidence type="ECO:0000313" key="1">
    <source>
        <dbReference type="EMBL" id="EHM01274.1"/>
    </source>
</evidence>
<evidence type="ECO:0000313" key="2">
    <source>
        <dbReference type="Proteomes" id="UP000004625"/>
    </source>
</evidence>
<dbReference type="EMBL" id="AGEY01000010">
    <property type="protein sequence ID" value="EHM01274.1"/>
    <property type="molecule type" value="Genomic_DNA"/>
</dbReference>
<name>G9ZKC6_9LACO</name>
<dbReference type="AlphaFoldDB" id="G9ZKC6"/>
<sequence length="64" mass="7710">MNHHQNHYFPSIFRFHRVDNLTRYLLITKLKDGFFLKIILRAEVSRTPRLSEHAKMNKSKNADN</sequence>
<comment type="caution">
    <text evidence="1">The sequence shown here is derived from an EMBL/GenBank/DDBJ whole genome shotgun (WGS) entry which is preliminary data.</text>
</comment>
<reference evidence="1 2" key="1">
    <citation type="submission" date="2011-09" db="EMBL/GenBank/DDBJ databases">
        <authorList>
            <person name="Weinstock G."/>
            <person name="Sodergren E."/>
            <person name="Clifton S."/>
            <person name="Fulton L."/>
            <person name="Fulton B."/>
            <person name="Courtney L."/>
            <person name="Fronick C."/>
            <person name="Harrison M."/>
            <person name="Strong C."/>
            <person name="Farmer C."/>
            <person name="Delahaunty K."/>
            <person name="Markovic C."/>
            <person name="Hall O."/>
            <person name="Minx P."/>
            <person name="Tomlinson C."/>
            <person name="Mitreva M."/>
            <person name="Hou S."/>
            <person name="Chen J."/>
            <person name="Wollam A."/>
            <person name="Pepin K.H."/>
            <person name="Johnson M."/>
            <person name="Bhonagiri V."/>
            <person name="Zhang X."/>
            <person name="Suruliraj S."/>
            <person name="Warren W."/>
            <person name="Chinwalla A."/>
            <person name="Mardis E.R."/>
            <person name="Wilson R.K."/>
        </authorList>
    </citation>
    <scope>NUCLEOTIDE SEQUENCE [LARGE SCALE GENOMIC DNA]</scope>
    <source>
        <strain evidence="1 2">F0439</strain>
    </source>
</reference>
<protein>
    <submittedName>
        <fullName evidence="1">Uncharacterized protein</fullName>
    </submittedName>
</protein>
<organism evidence="1 2">
    <name type="scientific">Lentilactobacillus parafarraginis F0439</name>
    <dbReference type="NCBI Taxonomy" id="797515"/>
    <lineage>
        <taxon>Bacteria</taxon>
        <taxon>Bacillati</taxon>
        <taxon>Bacillota</taxon>
        <taxon>Bacilli</taxon>
        <taxon>Lactobacillales</taxon>
        <taxon>Lactobacillaceae</taxon>
        <taxon>Lentilactobacillus</taxon>
    </lineage>
</organism>